<feature type="chain" id="PRO_5047292836" description="Tetratricopeptide repeat protein" evidence="2">
    <location>
        <begin position="32"/>
        <end position="441"/>
    </location>
</feature>
<keyword evidence="2" id="KW-0732">Signal</keyword>
<feature type="region of interest" description="Disordered" evidence="1">
    <location>
        <begin position="329"/>
        <end position="356"/>
    </location>
</feature>
<keyword evidence="4" id="KW-1185">Reference proteome</keyword>
<accession>A0ABT0B9F1</accession>
<comment type="caution">
    <text evidence="3">The sequence shown here is derived from an EMBL/GenBank/DDBJ whole genome shotgun (WGS) entry which is preliminary data.</text>
</comment>
<dbReference type="Proteomes" id="UP001162881">
    <property type="component" value="Unassembled WGS sequence"/>
</dbReference>
<evidence type="ECO:0008006" key="5">
    <source>
        <dbReference type="Google" id="ProtNLM"/>
    </source>
</evidence>
<dbReference type="Gene3D" id="1.25.40.10">
    <property type="entry name" value="Tetratricopeptide repeat domain"/>
    <property type="match status" value="1"/>
</dbReference>
<feature type="compositionally biased region" description="Basic and acidic residues" evidence="1">
    <location>
        <begin position="329"/>
        <end position="343"/>
    </location>
</feature>
<name>A0ABT0B9F1_9SPHN</name>
<gene>
    <name evidence="3" type="ORF">MTR62_01690</name>
</gene>
<dbReference type="RefSeq" id="WP_244016540.1">
    <property type="nucleotide sequence ID" value="NZ_JALHLF010000003.1"/>
</dbReference>
<protein>
    <recommendedName>
        <fullName evidence="5">Tetratricopeptide repeat protein</fullName>
    </recommendedName>
</protein>
<sequence>MARTFLISRVALAVALSGGMIATMAPTAAFAKKKEEQKGAAGEYSKPFVEAVMPIQKAVQAGRTALTATPNETTIKAAADTINTELGGDAKGAFAKAEELAKSGDEKNLLGDMMRFFAIVSQDDALKIHASQLRLESGKVDAKDAGALNYEIGASYFNTKDWPHAIQYLKAAKDAGFVAQQNDIDMLIAEAYRQSGDTASANQIIKAKLDAEIAAGEKPNETLLRRALQTAFDAKDLATVAQYSPLLGKNYPSPDVWYVTAAMIRELTSLPPAQNLDLMRLMFDAGALKEKRDFLEYLEDADPRAYPGEALKVMDAGLAKGKLAASDLGTEKADTEARAKSDRASLPGQEAEANKPGASVKVLTDAGDVFLSYDQPAKAEGFYARALAMPGVDANKVAMRLGIAQVREGKYADAQASFAKVTGATKPVADLWAAFAASKGA</sequence>
<evidence type="ECO:0000313" key="4">
    <source>
        <dbReference type="Proteomes" id="UP001162881"/>
    </source>
</evidence>
<reference evidence="3" key="1">
    <citation type="submission" date="2022-03" db="EMBL/GenBank/DDBJ databases">
        <title>Identification of a novel bacterium isolated from mangrove sediments.</title>
        <authorList>
            <person name="Pan X."/>
        </authorList>
    </citation>
    <scope>NUCLEOTIDE SEQUENCE</scope>
    <source>
        <strain evidence="3">B1949</strain>
    </source>
</reference>
<dbReference type="EMBL" id="JALHLF010000003">
    <property type="protein sequence ID" value="MCJ2181424.1"/>
    <property type="molecule type" value="Genomic_DNA"/>
</dbReference>
<evidence type="ECO:0000313" key="3">
    <source>
        <dbReference type="EMBL" id="MCJ2181424.1"/>
    </source>
</evidence>
<evidence type="ECO:0000256" key="1">
    <source>
        <dbReference type="SAM" id="MobiDB-lite"/>
    </source>
</evidence>
<evidence type="ECO:0000256" key="2">
    <source>
        <dbReference type="SAM" id="SignalP"/>
    </source>
</evidence>
<proteinExistence type="predicted"/>
<organism evidence="3 4">
    <name type="scientific">Novosphingobium organovorum</name>
    <dbReference type="NCBI Taxonomy" id="2930092"/>
    <lineage>
        <taxon>Bacteria</taxon>
        <taxon>Pseudomonadati</taxon>
        <taxon>Pseudomonadota</taxon>
        <taxon>Alphaproteobacteria</taxon>
        <taxon>Sphingomonadales</taxon>
        <taxon>Sphingomonadaceae</taxon>
        <taxon>Novosphingobium</taxon>
    </lineage>
</organism>
<feature type="signal peptide" evidence="2">
    <location>
        <begin position="1"/>
        <end position="31"/>
    </location>
</feature>
<dbReference type="InterPro" id="IPR011990">
    <property type="entry name" value="TPR-like_helical_dom_sf"/>
</dbReference>